<evidence type="ECO:0000313" key="2">
    <source>
        <dbReference type="Proteomes" id="UP000637061"/>
    </source>
</evidence>
<protein>
    <submittedName>
        <fullName evidence="1">Uncharacterized protein</fullName>
    </submittedName>
</protein>
<dbReference type="Proteomes" id="UP000637061">
    <property type="component" value="Unassembled WGS sequence"/>
</dbReference>
<comment type="caution">
    <text evidence="1">The sequence shown here is derived from an EMBL/GenBank/DDBJ whole genome shotgun (WGS) entry which is preliminary data.</text>
</comment>
<dbReference type="AlphaFoldDB" id="A0A8I1EHZ6"/>
<accession>A0A8I1EHZ6</accession>
<gene>
    <name evidence="1" type="ORF">JEU22_18320</name>
</gene>
<evidence type="ECO:0000313" key="1">
    <source>
        <dbReference type="EMBL" id="MBI6885866.1"/>
    </source>
</evidence>
<dbReference type="RefSeq" id="WP_198747793.1">
    <property type="nucleotide sequence ID" value="NZ_JAEHTE010000023.1"/>
</dbReference>
<reference evidence="1" key="1">
    <citation type="submission" date="2020-12" db="EMBL/GenBank/DDBJ databases">
        <title>Enhanced detection system for hospital associated transmission using whole genome sequencing surveillance.</title>
        <authorList>
            <person name="Harrison L.H."/>
            <person name="Van Tyne D."/>
            <person name="Marsh J.W."/>
            <person name="Griffith M.P."/>
            <person name="Snyder D.J."/>
            <person name="Cooper V.S."/>
            <person name="Mustapha M."/>
        </authorList>
    </citation>
    <scope>NUCLEOTIDE SEQUENCE</scope>
    <source>
        <strain evidence="1">PSB00042</strain>
    </source>
</reference>
<proteinExistence type="predicted"/>
<name>A0A8I1EHZ6_PSEPU</name>
<sequence length="191" mass="21319">MPYKFSLSRAHKYVTRIHEQTENINEQLTSLMMPIVVNVVGDESRATALRVKINDRLELVEKLAAGSTAIRLAIAEKNSAIGMHVHLANRAALNRQIQSLEAVLRHGQHASNSALDADQVPAYIARISHLQTLPVVKVKVFDQDVQETLEEKIAKLKREELRLGDEINDLNSHQISVDLDAHIAEIIGLTE</sequence>
<dbReference type="EMBL" id="JAEHTE010000023">
    <property type="protein sequence ID" value="MBI6885866.1"/>
    <property type="molecule type" value="Genomic_DNA"/>
</dbReference>
<organism evidence="1 2">
    <name type="scientific">Pseudomonas putida</name>
    <name type="common">Arthrobacter siderocapsulatus</name>
    <dbReference type="NCBI Taxonomy" id="303"/>
    <lineage>
        <taxon>Bacteria</taxon>
        <taxon>Pseudomonadati</taxon>
        <taxon>Pseudomonadota</taxon>
        <taxon>Gammaproteobacteria</taxon>
        <taxon>Pseudomonadales</taxon>
        <taxon>Pseudomonadaceae</taxon>
        <taxon>Pseudomonas</taxon>
    </lineage>
</organism>